<dbReference type="Proteomes" id="UP000603940">
    <property type="component" value="Unassembled WGS sequence"/>
</dbReference>
<sequence>MQDNTVFAFPHTGQDRLRLALRRLEQAVAEQRAAIGDFRRSLGELREATAGLEGSLAGYQQNLGDTAGQLRHARAAALRLEETAAKMEAAG</sequence>
<dbReference type="EMBL" id="JACTUZ010000022">
    <property type="protein sequence ID" value="MBC9176895.1"/>
    <property type="molecule type" value="Genomic_DNA"/>
</dbReference>
<dbReference type="RefSeq" id="WP_187778035.1">
    <property type="nucleotide sequence ID" value="NZ_JACTUZ010000022.1"/>
</dbReference>
<evidence type="ECO:0008006" key="3">
    <source>
        <dbReference type="Google" id="ProtNLM"/>
    </source>
</evidence>
<comment type="caution">
    <text evidence="1">The sequence shown here is derived from an EMBL/GenBank/DDBJ whole genome shotgun (WGS) entry which is preliminary data.</text>
</comment>
<evidence type="ECO:0000313" key="1">
    <source>
        <dbReference type="EMBL" id="MBC9176895.1"/>
    </source>
</evidence>
<name>A0ABR7R5I1_9PROT</name>
<keyword evidence="2" id="KW-1185">Reference proteome</keyword>
<organism evidence="1 2">
    <name type="scientific">Pseudoroseomonas ludipueritiae</name>
    <dbReference type="NCBI Taxonomy" id="198093"/>
    <lineage>
        <taxon>Bacteria</taxon>
        <taxon>Pseudomonadati</taxon>
        <taxon>Pseudomonadota</taxon>
        <taxon>Alphaproteobacteria</taxon>
        <taxon>Acetobacterales</taxon>
        <taxon>Acetobacteraceae</taxon>
        <taxon>Pseudoroseomonas</taxon>
    </lineage>
</organism>
<gene>
    <name evidence="1" type="ORF">IBL25_08060</name>
</gene>
<protein>
    <recommendedName>
        <fullName evidence="3">SSNA1 protein</fullName>
    </recommendedName>
</protein>
<accession>A0ABR7R5I1</accession>
<reference evidence="1 2" key="1">
    <citation type="journal article" date="2009" name="Int. J. Syst. Evol. Microbiol.">
        <title>Transfer of Teichococcus ludipueritiae and Muricoccus roseus to the genus Roseomonas, as Roseomonas ludipueritiae comb. nov. and Roseomonas rosea comb. nov., respectively, and emended description of the genus Roseomonas.</title>
        <authorList>
            <person name="Sanchez-Porro C."/>
            <person name="Gallego V."/>
            <person name="Busse H.J."/>
            <person name="Kampfer P."/>
            <person name="Ventosa A."/>
        </authorList>
    </citation>
    <scope>NUCLEOTIDE SEQUENCE [LARGE SCALE GENOMIC DNA]</scope>
    <source>
        <strain evidence="1 2">DSM 14915</strain>
    </source>
</reference>
<evidence type="ECO:0000313" key="2">
    <source>
        <dbReference type="Proteomes" id="UP000603940"/>
    </source>
</evidence>
<proteinExistence type="predicted"/>